<organism evidence="1 2">
    <name type="scientific">Mucor saturninus</name>
    <dbReference type="NCBI Taxonomy" id="64648"/>
    <lineage>
        <taxon>Eukaryota</taxon>
        <taxon>Fungi</taxon>
        <taxon>Fungi incertae sedis</taxon>
        <taxon>Mucoromycota</taxon>
        <taxon>Mucoromycotina</taxon>
        <taxon>Mucoromycetes</taxon>
        <taxon>Mucorales</taxon>
        <taxon>Mucorineae</taxon>
        <taxon>Mucoraceae</taxon>
        <taxon>Mucor</taxon>
    </lineage>
</organism>
<keyword evidence="2" id="KW-1185">Reference proteome</keyword>
<gene>
    <name evidence="1" type="ORF">INT47_005475</name>
</gene>
<proteinExistence type="predicted"/>
<evidence type="ECO:0000313" key="1">
    <source>
        <dbReference type="EMBL" id="KAG2209183.1"/>
    </source>
</evidence>
<dbReference type="AlphaFoldDB" id="A0A8H7VAA5"/>
<accession>A0A8H7VAA5</accession>
<evidence type="ECO:0000313" key="2">
    <source>
        <dbReference type="Proteomes" id="UP000603453"/>
    </source>
</evidence>
<dbReference type="EMBL" id="JAEPRD010000016">
    <property type="protein sequence ID" value="KAG2209183.1"/>
    <property type="molecule type" value="Genomic_DNA"/>
</dbReference>
<comment type="caution">
    <text evidence="1">The sequence shown here is derived from an EMBL/GenBank/DDBJ whole genome shotgun (WGS) entry which is preliminary data.</text>
</comment>
<dbReference type="Proteomes" id="UP000603453">
    <property type="component" value="Unassembled WGS sequence"/>
</dbReference>
<dbReference type="OrthoDB" id="2238659at2759"/>
<protein>
    <submittedName>
        <fullName evidence="1">Uncharacterized protein</fullName>
    </submittedName>
</protein>
<name>A0A8H7VAA5_9FUNG</name>
<sequence>MSITDSILSGSLLLGQDLSWKGETVLKEAIVNLAAIKLFMLRRDRWRAANVDQNNGLTSFLNALFDEETNLCGTTKKALIVQVKKQSTDSKGKVEYPLKDTSNIILYGEKLDETLFVYAHPLMDDFDFLGIYESGTTLYPPNEDRNHDQMVLDEVFGNAFDYEDMISSAQLPRPANALSELDLINKIEHTMHDPVASRDLIGEAKNAMEEKKLLMKNKHLPIVTQSRMSKSKPSKYKAPVNVNIPYEKLTLEKKNIIKNLIKETLASPAKENKNINQLIYSSIRFVYRNIMTSSKPIDEAKLKCIIQMHADFYTNVENVVQLFHPQEHSPRPDDNQ</sequence>
<reference evidence="1" key="1">
    <citation type="submission" date="2020-12" db="EMBL/GenBank/DDBJ databases">
        <title>Metabolic potential, ecology and presence of endohyphal bacteria is reflected in genomic diversity of Mucoromycotina.</title>
        <authorList>
            <person name="Muszewska A."/>
            <person name="Okrasinska A."/>
            <person name="Steczkiewicz K."/>
            <person name="Drgas O."/>
            <person name="Orlowska M."/>
            <person name="Perlinska-Lenart U."/>
            <person name="Aleksandrzak-Piekarczyk T."/>
            <person name="Szatraj K."/>
            <person name="Zielenkiewicz U."/>
            <person name="Pilsyk S."/>
            <person name="Malc E."/>
            <person name="Mieczkowski P."/>
            <person name="Kruszewska J.S."/>
            <person name="Biernat P."/>
            <person name="Pawlowska J."/>
        </authorList>
    </citation>
    <scope>NUCLEOTIDE SEQUENCE</scope>
    <source>
        <strain evidence="1">WA0000017839</strain>
    </source>
</reference>